<dbReference type="EMBL" id="JBHUGD010000003">
    <property type="protein sequence ID" value="MFD1947521.1"/>
    <property type="molecule type" value="Genomic_DNA"/>
</dbReference>
<feature type="transmembrane region" description="Helical" evidence="2">
    <location>
        <begin position="96"/>
        <end position="120"/>
    </location>
</feature>
<accession>A0ABW4TPF5</accession>
<evidence type="ECO:0000256" key="1">
    <source>
        <dbReference type="SAM" id="MobiDB-lite"/>
    </source>
</evidence>
<keyword evidence="2" id="KW-1133">Transmembrane helix</keyword>
<feature type="domain" description="DUF5667" evidence="3">
    <location>
        <begin position="119"/>
        <end position="231"/>
    </location>
</feature>
<reference evidence="5" key="1">
    <citation type="journal article" date="2019" name="Int. J. Syst. Evol. Microbiol.">
        <title>The Global Catalogue of Microorganisms (GCM) 10K type strain sequencing project: providing services to taxonomists for standard genome sequencing and annotation.</title>
        <authorList>
            <consortium name="The Broad Institute Genomics Platform"/>
            <consortium name="The Broad Institute Genome Sequencing Center for Infectious Disease"/>
            <person name="Wu L."/>
            <person name="Ma J."/>
        </authorList>
    </citation>
    <scope>NUCLEOTIDE SEQUENCE [LARGE SCALE GENOMIC DNA]</scope>
    <source>
        <strain evidence="5">CGMCC 1.12477</strain>
    </source>
</reference>
<protein>
    <submittedName>
        <fullName evidence="4">DUF5667 domain-containing protein</fullName>
    </submittedName>
</protein>
<dbReference type="Pfam" id="PF18915">
    <property type="entry name" value="DUF5667"/>
    <property type="match status" value="1"/>
</dbReference>
<feature type="region of interest" description="Disordered" evidence="1">
    <location>
        <begin position="288"/>
        <end position="390"/>
    </location>
</feature>
<evidence type="ECO:0000313" key="4">
    <source>
        <dbReference type="EMBL" id="MFD1947521.1"/>
    </source>
</evidence>
<dbReference type="InterPro" id="IPR043725">
    <property type="entry name" value="DUF5667"/>
</dbReference>
<proteinExistence type="predicted"/>
<keyword evidence="5" id="KW-1185">Reference proteome</keyword>
<evidence type="ECO:0000259" key="3">
    <source>
        <dbReference type="Pfam" id="PF18915"/>
    </source>
</evidence>
<dbReference type="RefSeq" id="WP_343918694.1">
    <property type="nucleotide sequence ID" value="NZ_BAAAJT010000002.1"/>
</dbReference>
<keyword evidence="2" id="KW-0812">Transmembrane</keyword>
<comment type="caution">
    <text evidence="4">The sequence shown here is derived from an EMBL/GenBank/DDBJ whole genome shotgun (WGS) entry which is preliminary data.</text>
</comment>
<feature type="compositionally biased region" description="Gly residues" evidence="1">
    <location>
        <begin position="297"/>
        <end position="333"/>
    </location>
</feature>
<evidence type="ECO:0000256" key="2">
    <source>
        <dbReference type="SAM" id="Phobius"/>
    </source>
</evidence>
<organism evidence="4 5">
    <name type="scientific">Nocardioides aestuarii</name>
    <dbReference type="NCBI Taxonomy" id="252231"/>
    <lineage>
        <taxon>Bacteria</taxon>
        <taxon>Bacillati</taxon>
        <taxon>Actinomycetota</taxon>
        <taxon>Actinomycetes</taxon>
        <taxon>Propionibacteriales</taxon>
        <taxon>Nocardioidaceae</taxon>
        <taxon>Nocardioides</taxon>
    </lineage>
</organism>
<sequence length="390" mass="39761">MSPVFPARRAEEFDRLVESLSTGRADGARPDTRTADLLELVTALRSVEPAAPRPEFSASLRERLMDAADELLVPAPTDEVQRLTLPPRAKARDRRIAVLVGAAAMVGASTSLAVAAQSALPGELLYPLKRIIEDAGTGAQLSDDARGVSLLGNATDRLTEVTELLRTGDLREGPAVASTLVTFSDQSLEASDLILGDYEQTGDTASVEELRDFAASSLDTLAQLEALLPDEAKDELQYAAEVLTEIDAAAAQVCPACTGGITQIPSVLLSSAGQVSEPSLVETVPAPVVSSQKSGGAKNGGGTTSKGTQGKGGDGSTGTGGTVGTDPLPGGGADGDDSTGPIEEIADALTGGGNTSTGGGKDGKTGIDPLDDVLDDVEDGLDDTVDDLLP</sequence>
<keyword evidence="2" id="KW-0472">Membrane</keyword>
<feature type="compositionally biased region" description="Gly residues" evidence="1">
    <location>
        <begin position="350"/>
        <end position="360"/>
    </location>
</feature>
<feature type="compositionally biased region" description="Acidic residues" evidence="1">
    <location>
        <begin position="369"/>
        <end position="390"/>
    </location>
</feature>
<dbReference type="Proteomes" id="UP001597351">
    <property type="component" value="Unassembled WGS sequence"/>
</dbReference>
<evidence type="ECO:0000313" key="5">
    <source>
        <dbReference type="Proteomes" id="UP001597351"/>
    </source>
</evidence>
<gene>
    <name evidence="4" type="ORF">ACFSDE_12025</name>
</gene>
<name>A0ABW4TPF5_9ACTN</name>